<evidence type="ECO:0000259" key="1">
    <source>
        <dbReference type="Pfam" id="PF05050"/>
    </source>
</evidence>
<reference evidence="2 3" key="1">
    <citation type="submission" date="2021-06" db="EMBL/GenBank/DDBJ databases">
        <authorList>
            <person name="Lee D.H."/>
        </authorList>
    </citation>
    <scope>NUCLEOTIDE SEQUENCE [LARGE SCALE GENOMIC DNA]</scope>
    <source>
        <strain evidence="2 3">MMS21-HV4-11</strain>
    </source>
</reference>
<gene>
    <name evidence="2" type="ORF">KQ910_14150</name>
</gene>
<evidence type="ECO:0000313" key="3">
    <source>
        <dbReference type="Proteomes" id="UP000727907"/>
    </source>
</evidence>
<dbReference type="PANTHER" id="PTHR34203">
    <property type="entry name" value="METHYLTRANSFERASE, FKBM FAMILY PROTEIN"/>
    <property type="match status" value="1"/>
</dbReference>
<protein>
    <submittedName>
        <fullName evidence="2">FkbM family methyltransferase</fullName>
    </submittedName>
</protein>
<evidence type="ECO:0000313" key="2">
    <source>
        <dbReference type="EMBL" id="MBU8874915.1"/>
    </source>
</evidence>
<dbReference type="EMBL" id="JAHOPB010000001">
    <property type="protein sequence ID" value="MBU8874915.1"/>
    <property type="molecule type" value="Genomic_DNA"/>
</dbReference>
<dbReference type="InterPro" id="IPR052514">
    <property type="entry name" value="SAM-dependent_MTase"/>
</dbReference>
<keyword evidence="2" id="KW-0489">Methyltransferase</keyword>
<name>A0ABS6IKG0_9HYPH</name>
<keyword evidence="2" id="KW-0808">Transferase</keyword>
<dbReference type="NCBIfam" id="TIGR01444">
    <property type="entry name" value="fkbM_fam"/>
    <property type="match status" value="1"/>
</dbReference>
<sequence length="291" mass="32502">MIQLLHKTVMGTLRRLPLPAARLGFRAYNKALRTLGPEHLATTYFGARLYCNPQDLIQRMILYFGVWEPDVSRVIEQNLSAGDVFVDIGANIGYDTLLASSRVGAMGKVVSIEASPRTFALLQRNLAANPSSSNVRAVNAAVSDRPGTLDLYEINEGNIGAATTLASRGGTLMASVEALPLAEILKPDELARLRLIKMDVEGAEPPILRHLLEQLSRYPATMDIVVEASPDDDFEVWRDVFDRMRAAGFAAWAIENDYELECYLRWRRPAKLQRVEAMPTRQQDLLFTRRS</sequence>
<dbReference type="GO" id="GO:0032259">
    <property type="term" value="P:methylation"/>
    <property type="evidence" value="ECO:0007669"/>
    <property type="project" value="UniProtKB-KW"/>
</dbReference>
<feature type="domain" description="Methyltransferase FkbM" evidence="1">
    <location>
        <begin position="87"/>
        <end position="249"/>
    </location>
</feature>
<dbReference type="Pfam" id="PF05050">
    <property type="entry name" value="Methyltransf_21"/>
    <property type="match status" value="1"/>
</dbReference>
<accession>A0ABS6IKG0</accession>
<organism evidence="2 3">
    <name type="scientific">Reyranella humidisoli</name>
    <dbReference type="NCBI Taxonomy" id="2849149"/>
    <lineage>
        <taxon>Bacteria</taxon>
        <taxon>Pseudomonadati</taxon>
        <taxon>Pseudomonadota</taxon>
        <taxon>Alphaproteobacteria</taxon>
        <taxon>Hyphomicrobiales</taxon>
        <taxon>Reyranellaceae</taxon>
        <taxon>Reyranella</taxon>
    </lineage>
</organism>
<dbReference type="GO" id="GO:0008168">
    <property type="term" value="F:methyltransferase activity"/>
    <property type="evidence" value="ECO:0007669"/>
    <property type="project" value="UniProtKB-KW"/>
</dbReference>
<dbReference type="Proteomes" id="UP000727907">
    <property type="component" value="Unassembled WGS sequence"/>
</dbReference>
<dbReference type="RefSeq" id="WP_216961294.1">
    <property type="nucleotide sequence ID" value="NZ_JAHOPB010000001.1"/>
</dbReference>
<keyword evidence="3" id="KW-1185">Reference proteome</keyword>
<dbReference type="PANTHER" id="PTHR34203:SF15">
    <property type="entry name" value="SLL1173 PROTEIN"/>
    <property type="match status" value="1"/>
</dbReference>
<proteinExistence type="predicted"/>
<dbReference type="InterPro" id="IPR006342">
    <property type="entry name" value="FkbM_mtfrase"/>
</dbReference>
<comment type="caution">
    <text evidence="2">The sequence shown here is derived from an EMBL/GenBank/DDBJ whole genome shotgun (WGS) entry which is preliminary data.</text>
</comment>